<name>A0A841MWT7_9BACT</name>
<comment type="caution">
    <text evidence="2">The sequence shown here is derived from an EMBL/GenBank/DDBJ whole genome shotgun (WGS) entry which is preliminary data.</text>
</comment>
<gene>
    <name evidence="2" type="ORF">FHS59_002563</name>
</gene>
<proteinExistence type="predicted"/>
<organism evidence="2 3">
    <name type="scientific">Algoriphagus iocasae</name>
    <dbReference type="NCBI Taxonomy" id="1836499"/>
    <lineage>
        <taxon>Bacteria</taxon>
        <taxon>Pseudomonadati</taxon>
        <taxon>Bacteroidota</taxon>
        <taxon>Cytophagia</taxon>
        <taxon>Cytophagales</taxon>
        <taxon>Cyclobacteriaceae</taxon>
        <taxon>Algoriphagus</taxon>
    </lineage>
</organism>
<sequence>MTGIENIDFGKLKPYDGKVTQCFEQLCYQIALKEYGHLGKFTPIDGSGGDGGVEFYLKHNNGETWGWQCKFFGDNGRLNVSSRDTAIENSLETACRNHMNLTKWFLCLKTDLTTDSLSSKGKFSKGERSWFNNELPKKIPTSRIINLELWGKSDFVSFLNSAKLLGIRSFFFGELEFNDGWFNRRFEENYQKVKDKFDPDLHSIDQYTQTIIDFSLLNTGYLKHLEGLKKELLDKANQIKSAIVDFRDEKNISKKEESIRGAYLIVCQDFQKHISLVFEKIDSLKNCFVSFKGTELSSFQIEDLRKDFFKYLDKIDYSSFEEKSRAARDAYSISYLISEFGEIYERFFRNYFHQSQRTIHFISDAGKGKTHLSCDIAFKRIQQNEPAIFLTADKFSGEKSISEAIRKILDVENKFTEDEFLDALDIYGSIVKKKVPIIIDGLNETIENRYFSPIWKNHLSSFETKTNERDNLVLITTCRNSYKNRVWADSNANFHYLNGFDDYETIQEAVNKYFSKYLLKADLFFARLEKFREPIFLKIFCEIKNPNWRSGDPVEVNIEEESTYDIFKEYLDQVNRRVTNSNHLLRSNEPFINNSLSVLSEFLWENDLREIPIDKFYTLIDGDKEYDKDNSKADILISEGLVMTRDIREKIEFVSFTYDMLAGFLIGVRLIERTNNLKYFTSTEFINKIIREKGQHPLYEDVLYALCMLLPQVKNVAMHELLKTNWKLRFTKKSIFKKLPKFVKKQFKESISFSNYCFSQSVVTLFSLPAQFVQDTDRELVRSLFNRSIENHKPLLDLFFKTVSDTKHPLNSNFFSQLLASLEMNARDLSWTEYIRKRAYDLEEFVEEFEQQCKLNNRESEILIRKQHLLAKFILWFLTSTNRNLRDKSTRALYYYGRKFPSSFSKLVFESLKINDPYVWERSLACLYGVSMGNHNSISSDKFRKETLPEIGKSLHDLMFKNDAPFSTTHILARDYARRTIEICLIHHPNLLTSSEIEEIRPPYSYGGIRDLGERNHEEIEFGYSGPIHMDFSNYTIGRIVKDGGSYANPPEKVKVRKQILWRIHDLGWNEELFKEAETSLGNDNYYSGRTERAKVERYGKKYSWIAFFENAGLRNDLGLLEKEWDRYRLSDADIDPSFPQKPPNELFVTHDLLGDRNSPLEKWYEEGGMPHIEDYLTQTALKGRDGEWICLDGFIVQEDVPAERERFSFIRSFLVEEKDYSKVMDLLNKQNLGGRWLPEKHENYYTYGGELYIFDEATYDNYTELEFVVGKRKEKVKPGDPGYYPSIFLDIDKEDIEINKEFPEEIEIEVSELEKFEALMPVMKYNWESYHSSVNKDGHVTVVAKELANQLGLVSQPQTFDLLDQDGTAASINVYFHNEYNNNHSLVYLRKDLLDKYLKDKKMKFVWAIWGERQLTFKTNERRTEFFTAHPFKDHQVFQKVIEYEK</sequence>
<dbReference type="EMBL" id="JACIJO010000002">
    <property type="protein sequence ID" value="MBB6326935.1"/>
    <property type="molecule type" value="Genomic_DNA"/>
</dbReference>
<reference evidence="2 3" key="1">
    <citation type="submission" date="2020-08" db="EMBL/GenBank/DDBJ databases">
        <title>Genomic Encyclopedia of Type Strains, Phase IV (KMG-IV): sequencing the most valuable type-strain genomes for metagenomic binning, comparative biology and taxonomic classification.</title>
        <authorList>
            <person name="Goeker M."/>
        </authorList>
    </citation>
    <scope>NUCLEOTIDE SEQUENCE [LARGE SCALE GENOMIC DNA]</scope>
    <source>
        <strain evidence="2 3">DSM 102044</strain>
    </source>
</reference>
<feature type="coiled-coil region" evidence="1">
    <location>
        <begin position="222"/>
        <end position="249"/>
    </location>
</feature>
<evidence type="ECO:0000256" key="1">
    <source>
        <dbReference type="SAM" id="Coils"/>
    </source>
</evidence>
<evidence type="ECO:0000313" key="3">
    <source>
        <dbReference type="Proteomes" id="UP000588604"/>
    </source>
</evidence>
<dbReference type="RefSeq" id="WP_184495502.1">
    <property type="nucleotide sequence ID" value="NZ_JACIJO010000002.1"/>
</dbReference>
<protein>
    <recommendedName>
        <fullName evidence="4">Restriction endonuclease</fullName>
    </recommendedName>
</protein>
<evidence type="ECO:0000313" key="2">
    <source>
        <dbReference type="EMBL" id="MBB6326935.1"/>
    </source>
</evidence>
<dbReference type="Proteomes" id="UP000588604">
    <property type="component" value="Unassembled WGS sequence"/>
</dbReference>
<accession>A0A841MWT7</accession>
<keyword evidence="1" id="KW-0175">Coiled coil</keyword>
<evidence type="ECO:0008006" key="4">
    <source>
        <dbReference type="Google" id="ProtNLM"/>
    </source>
</evidence>
<keyword evidence="3" id="KW-1185">Reference proteome</keyword>